<accession>M8BK27</accession>
<name>M8BK27_AEGTA</name>
<dbReference type="AlphaFoldDB" id="M8BK27"/>
<reference evidence="1" key="1">
    <citation type="submission" date="2015-06" db="UniProtKB">
        <authorList>
            <consortium name="EnsemblPlants"/>
        </authorList>
    </citation>
    <scope>IDENTIFICATION</scope>
</reference>
<sequence>MERSKSELRMAMEDLCFLSFGDDEDQEQQRKMRSSTMDLLCLSKQLLHVLDLVLYDFAIRWCVLCACVGVGCVHPSYVCASAAYRVALRLIPERDILIQLLMGNCLDHEDLGEYVMILVSVVQPQLEEINAILVGVPHPHVHLLDESVTALYCKVT</sequence>
<proteinExistence type="predicted"/>
<protein>
    <submittedName>
        <fullName evidence="1">Uncharacterized protein</fullName>
    </submittedName>
</protein>
<dbReference type="EnsemblPlants" id="EMT25330">
    <property type="protein sequence ID" value="EMT25330"/>
    <property type="gene ID" value="F775_31596"/>
</dbReference>
<evidence type="ECO:0000313" key="1">
    <source>
        <dbReference type="EnsemblPlants" id="EMT25330"/>
    </source>
</evidence>
<organism evidence="1">
    <name type="scientific">Aegilops tauschii</name>
    <name type="common">Tausch's goatgrass</name>
    <name type="synonym">Aegilops squarrosa</name>
    <dbReference type="NCBI Taxonomy" id="37682"/>
    <lineage>
        <taxon>Eukaryota</taxon>
        <taxon>Viridiplantae</taxon>
        <taxon>Streptophyta</taxon>
        <taxon>Embryophyta</taxon>
        <taxon>Tracheophyta</taxon>
        <taxon>Spermatophyta</taxon>
        <taxon>Magnoliopsida</taxon>
        <taxon>Liliopsida</taxon>
        <taxon>Poales</taxon>
        <taxon>Poaceae</taxon>
        <taxon>BOP clade</taxon>
        <taxon>Pooideae</taxon>
        <taxon>Triticodae</taxon>
        <taxon>Triticeae</taxon>
        <taxon>Triticinae</taxon>
        <taxon>Aegilops</taxon>
    </lineage>
</organism>